<evidence type="ECO:0000313" key="3">
    <source>
        <dbReference type="Proteomes" id="UP001159363"/>
    </source>
</evidence>
<evidence type="ECO:0000256" key="1">
    <source>
        <dbReference type="SAM" id="MobiDB-lite"/>
    </source>
</evidence>
<evidence type="ECO:0000313" key="2">
    <source>
        <dbReference type="EMBL" id="KAJ8880449.1"/>
    </source>
</evidence>
<organism evidence="2 3">
    <name type="scientific">Dryococelus australis</name>
    <dbReference type="NCBI Taxonomy" id="614101"/>
    <lineage>
        <taxon>Eukaryota</taxon>
        <taxon>Metazoa</taxon>
        <taxon>Ecdysozoa</taxon>
        <taxon>Arthropoda</taxon>
        <taxon>Hexapoda</taxon>
        <taxon>Insecta</taxon>
        <taxon>Pterygota</taxon>
        <taxon>Neoptera</taxon>
        <taxon>Polyneoptera</taxon>
        <taxon>Phasmatodea</taxon>
        <taxon>Verophasmatodea</taxon>
        <taxon>Anareolatae</taxon>
        <taxon>Phasmatidae</taxon>
        <taxon>Eurycanthinae</taxon>
        <taxon>Dryococelus</taxon>
    </lineage>
</organism>
<dbReference type="Proteomes" id="UP001159363">
    <property type="component" value="Chromosome 5"/>
</dbReference>
<feature type="region of interest" description="Disordered" evidence="1">
    <location>
        <begin position="262"/>
        <end position="289"/>
    </location>
</feature>
<name>A0ABQ9H819_9NEOP</name>
<feature type="compositionally biased region" description="Polar residues" evidence="1">
    <location>
        <begin position="264"/>
        <end position="284"/>
    </location>
</feature>
<proteinExistence type="predicted"/>
<dbReference type="EMBL" id="JARBHB010000006">
    <property type="protein sequence ID" value="KAJ8880449.1"/>
    <property type="molecule type" value="Genomic_DNA"/>
</dbReference>
<keyword evidence="3" id="KW-1185">Reference proteome</keyword>
<feature type="compositionally biased region" description="Basic and acidic residues" evidence="1">
    <location>
        <begin position="124"/>
        <end position="146"/>
    </location>
</feature>
<feature type="region of interest" description="Disordered" evidence="1">
    <location>
        <begin position="124"/>
        <end position="158"/>
    </location>
</feature>
<gene>
    <name evidence="2" type="ORF">PR048_016919</name>
</gene>
<feature type="region of interest" description="Disordered" evidence="1">
    <location>
        <begin position="452"/>
        <end position="487"/>
    </location>
</feature>
<reference evidence="2 3" key="1">
    <citation type="submission" date="2023-02" db="EMBL/GenBank/DDBJ databases">
        <title>LHISI_Scaffold_Assembly.</title>
        <authorList>
            <person name="Stuart O.P."/>
            <person name="Cleave R."/>
            <person name="Magrath M.J.L."/>
            <person name="Mikheyev A.S."/>
        </authorList>
    </citation>
    <scope>NUCLEOTIDE SEQUENCE [LARGE SCALE GENOMIC DNA]</scope>
    <source>
        <strain evidence="2">Daus_M_001</strain>
        <tissue evidence="2">Leg muscle</tissue>
    </source>
</reference>
<protein>
    <submittedName>
        <fullName evidence="2">Uncharacterized protein</fullName>
    </submittedName>
</protein>
<sequence length="584" mass="64072">MNKFLKSVPRPAMPNTTIKPKPERAIDDDSNALFTYHQRINETRNPGTNWLRAQSYPEFVSGLRAIRSTKLFIANAEKAVIHPQNVFETCQQQNKTHPHAQILDITELGVQNQNNLTTEIKRFSQDKRTHDTKRRLDGEQPQEKNHTRPISRNGMETRSQANGVAIQNISVKLPRYPGSGCVDQPLKSSYHNVPVMANIGERILQISIRPETINTHRTCGTQTDTLNAVNGKPFSSLAPSCRTVNQVSAQRPENDESSYVILSRNPSHSSGDSKPPHQTNTGPLSHSLHLHPRPAVQCPSNILNIPYPSTLTVILNRTPILPDSSYHRNFLTVIICPCCQKHISLCYSGTKDCQTATDTDSSPKGRDTINVVNGSGSPTPGTAGGSAKRIATVHVSSYETSSTHIQVAMNKPQSRADMVNMAKNGGDKVLHPETRLENSANLVEKNNNSAKFLHPTTTAGKKPHKSPVPKETFQARRTKADSKECATKTDAVPVDNAGTSEIAATCGVKDEDQQAKGKVINSKSTTSTVLQEPVILREFLSKVVGAGHEKNILSKIGVVRYISEVFQEVFGHLKVSGVCGTHLM</sequence>
<accession>A0ABQ9H819</accession>
<feature type="compositionally biased region" description="Polar residues" evidence="1">
    <location>
        <begin position="148"/>
        <end position="158"/>
    </location>
</feature>
<comment type="caution">
    <text evidence="2">The sequence shown here is derived from an EMBL/GenBank/DDBJ whole genome shotgun (WGS) entry which is preliminary data.</text>
</comment>
<feature type="compositionally biased region" description="Basic and acidic residues" evidence="1">
    <location>
        <begin position="478"/>
        <end position="487"/>
    </location>
</feature>